<accession>A0A6I8MED1</accession>
<dbReference type="AlphaFoldDB" id="A0A6I8MED1"/>
<keyword evidence="8 12" id="KW-0175">Coiled coil</keyword>
<dbReference type="FunFam" id="1.10.287.380:FF:000001">
    <property type="entry name" value="Valine--tRNA ligase"/>
    <property type="match status" value="1"/>
</dbReference>
<evidence type="ECO:0000256" key="2">
    <source>
        <dbReference type="ARBA" id="ARBA00011245"/>
    </source>
</evidence>
<evidence type="ECO:0000256" key="3">
    <source>
        <dbReference type="ARBA" id="ARBA00022490"/>
    </source>
</evidence>
<dbReference type="Gene3D" id="3.90.740.10">
    <property type="entry name" value="Valyl/Leucyl/Isoleucyl-tRNA synthetase, editing domain"/>
    <property type="match status" value="1"/>
</dbReference>
<dbReference type="InterPro" id="IPR002303">
    <property type="entry name" value="Valyl-tRNA_ligase"/>
</dbReference>
<evidence type="ECO:0000259" key="14">
    <source>
        <dbReference type="Pfam" id="PF08264"/>
    </source>
</evidence>
<dbReference type="CDD" id="cd07962">
    <property type="entry name" value="Anticodon_Ia_Val"/>
    <property type="match status" value="1"/>
</dbReference>
<dbReference type="EMBL" id="CABWIB010000001">
    <property type="protein sequence ID" value="VWL85827.1"/>
    <property type="molecule type" value="Genomic_DNA"/>
</dbReference>
<dbReference type="InterPro" id="IPR009080">
    <property type="entry name" value="tRNAsynth_Ia_anticodon-bd"/>
</dbReference>
<dbReference type="Proteomes" id="UP000419017">
    <property type="component" value="Unassembled WGS sequence"/>
</dbReference>
<dbReference type="EC" id="6.1.1.9" evidence="12"/>
<evidence type="ECO:0000313" key="17">
    <source>
        <dbReference type="Proteomes" id="UP000419017"/>
    </source>
</evidence>
<sequence>MEKYNGSYIPSNVEKDLYSFWEENKYFVADNEDTRPSYTIVLPPPNVTGILHIGHALNISIQDSIIRHRRMSGYNTLWIPGTDHAGIATQNKVERMLQDEGTSKEEIGMEEFLKRTWQWKEKYGNIITKQFRKIGASLDWTREKFTMDSDINEAVNEVFVRLYNDDLIYRGEYIVNWCPKDKTALADDEIDHIESDSFIWHIKYPIKDSNEYLIIATTRPETMLGDSAVAVNGEDPRYTHLKGKKVILPLVNREIPIIEDSYVDMEFGTGAVKMTPSHDPNDFEVGKRHNLEFINIFTEDAKINELGNEYEGLDRFVARKKIVEDLDNLGLLEKVEAHKNSVGHCYRCGSVIESRVSKQWFVRMEPLAKKAIKVVEDGQIELSPKRMEKIYFNWLNNIRDWCISRQIWWGHRIPAFYDENDNLYVARNLEEAQKLAGEDKKLRQDNDVLDTWFSSSLWPFTTLGWPEETLDLKTFFPTTSLITGADIVFFWVARMIMMSLYVKDEIPFKKVYFNGIVRDEIGRKMSKSLGNSPDPLDLIANKGADSLRFSLLFNTSPGLDIRFSESLVDMGSNFMNKIWNASKFCLSNLSDFDYNTQIDENNLKLEDKWILSRLNRMSKEIDENMNSYEINDAIKKAFEFFKGDFCDWYLEIAKTRIYNSTDLEDKKVAQYVLRHTLDNSLRLLHPFIPYITEYIWQDVKVSGDTLMLQEFPKGDMKYIDDEIESKFSFLQEIISSVRNIRAEANVSPAKKIHLIFKTNSDVEKNILLENPKILDKLSNIEKIETDVTVPELVGFRVVLNTEIYVPLMDLIDKKAEIEKIENEINKTNKELQRVVSKLSNEKFMEKAPSDVIEKERRIEKELNDKLDKLRQNLKKFN</sequence>
<dbReference type="SUPFAM" id="SSF50677">
    <property type="entry name" value="ValRS/IleRS/LeuRS editing domain"/>
    <property type="match status" value="1"/>
</dbReference>
<evidence type="ECO:0000256" key="10">
    <source>
        <dbReference type="ARBA" id="ARBA00047552"/>
    </source>
</evidence>
<feature type="domain" description="Valyl-tRNA synthetase tRNA-binding arm" evidence="15">
    <location>
        <begin position="814"/>
        <end position="875"/>
    </location>
</feature>
<evidence type="ECO:0000313" key="16">
    <source>
        <dbReference type="EMBL" id="VWL85827.1"/>
    </source>
</evidence>
<name>A0A6I8MED1_9FUSO</name>
<evidence type="ECO:0000256" key="1">
    <source>
        <dbReference type="ARBA" id="ARBA00004496"/>
    </source>
</evidence>
<keyword evidence="4 12" id="KW-0436">Ligase</keyword>
<dbReference type="InterPro" id="IPR014729">
    <property type="entry name" value="Rossmann-like_a/b/a_fold"/>
</dbReference>
<evidence type="ECO:0000256" key="8">
    <source>
        <dbReference type="ARBA" id="ARBA00023054"/>
    </source>
</evidence>
<dbReference type="Gene3D" id="1.10.730.10">
    <property type="entry name" value="Isoleucyl-tRNA Synthetase, Domain 1"/>
    <property type="match status" value="1"/>
</dbReference>
<dbReference type="GO" id="GO:0004832">
    <property type="term" value="F:valine-tRNA ligase activity"/>
    <property type="evidence" value="ECO:0007669"/>
    <property type="project" value="UniProtKB-UniRule"/>
</dbReference>
<evidence type="ECO:0000256" key="6">
    <source>
        <dbReference type="ARBA" id="ARBA00022840"/>
    </source>
</evidence>
<keyword evidence="7 12" id="KW-0648">Protein biosynthesis</keyword>
<dbReference type="FunFam" id="3.40.50.620:FF:000078">
    <property type="entry name" value="Valine--tRNA ligase, mitochondrial"/>
    <property type="match status" value="1"/>
</dbReference>
<dbReference type="FunFam" id="3.90.740.10:FF:000005">
    <property type="entry name" value="Valine--tRNA ligase, mitochondrial"/>
    <property type="match status" value="1"/>
</dbReference>
<dbReference type="NCBIfam" id="NF004349">
    <property type="entry name" value="PRK05729.1"/>
    <property type="match status" value="1"/>
</dbReference>
<dbReference type="InterPro" id="IPR001412">
    <property type="entry name" value="aa-tRNA-synth_I_CS"/>
</dbReference>
<evidence type="ECO:0000256" key="12">
    <source>
        <dbReference type="HAMAP-Rule" id="MF_02004"/>
    </source>
</evidence>
<feature type="coiled-coil region" evidence="12">
    <location>
        <begin position="810"/>
        <end position="872"/>
    </location>
</feature>
<proteinExistence type="inferred from homology"/>
<dbReference type="InterPro" id="IPR010978">
    <property type="entry name" value="tRNA-bd_arm"/>
</dbReference>
<evidence type="ECO:0000256" key="4">
    <source>
        <dbReference type="ARBA" id="ARBA00022598"/>
    </source>
</evidence>
<comment type="subcellular location">
    <subcellularLocation>
        <location evidence="1 12">Cytoplasm</location>
    </subcellularLocation>
</comment>
<dbReference type="Gene3D" id="1.10.287.380">
    <property type="entry name" value="Valyl-tRNA synthetase, C-terminal domain"/>
    <property type="match status" value="1"/>
</dbReference>
<dbReference type="SUPFAM" id="SSF47323">
    <property type="entry name" value="Anticodon-binding domain of a subclass of class I aminoacyl-tRNA synthetases"/>
    <property type="match status" value="1"/>
</dbReference>
<feature type="binding site" evidence="12">
    <location>
        <position position="527"/>
    </location>
    <ligand>
        <name>ATP</name>
        <dbReference type="ChEBI" id="CHEBI:30616"/>
    </ligand>
</feature>
<comment type="similarity">
    <text evidence="11 12">Belongs to the class-I aminoacyl-tRNA synthetase family. ValS type 1 subfamily.</text>
</comment>
<reference evidence="16 17" key="1">
    <citation type="submission" date="2019-10" db="EMBL/GenBank/DDBJ databases">
        <authorList>
            <person name="Blom J."/>
        </authorList>
    </citation>
    <scope>NUCLEOTIDE SEQUENCE [LARGE SCALE GENOMIC DNA]</scope>
    <source>
        <strain evidence="16 17">ES3154-GLU</strain>
    </source>
</reference>
<keyword evidence="5 12" id="KW-0547">Nucleotide-binding</keyword>
<dbReference type="Pfam" id="PF10458">
    <property type="entry name" value="Val_tRNA-synt_C"/>
    <property type="match status" value="1"/>
</dbReference>
<protein>
    <recommendedName>
        <fullName evidence="12">Valine--tRNA ligase</fullName>
        <ecNumber evidence="12">6.1.1.9</ecNumber>
    </recommendedName>
    <alternativeName>
        <fullName evidence="12">Valyl-tRNA synthetase</fullName>
        <shortName evidence="12">ValRS</shortName>
    </alternativeName>
</protein>
<evidence type="ECO:0000256" key="9">
    <source>
        <dbReference type="ARBA" id="ARBA00023146"/>
    </source>
</evidence>
<dbReference type="PRINTS" id="PR00986">
    <property type="entry name" value="TRNASYNTHVAL"/>
</dbReference>
<comment type="domain">
    <text evidence="12">The C-terminal coiled-coil domain is crucial for aminoacylation activity.</text>
</comment>
<dbReference type="Pfam" id="PF00133">
    <property type="entry name" value="tRNA-synt_1"/>
    <property type="match status" value="1"/>
</dbReference>
<evidence type="ECO:0000256" key="11">
    <source>
        <dbReference type="ARBA" id="ARBA00060830"/>
    </source>
</evidence>
<dbReference type="GO" id="GO:0005524">
    <property type="term" value="F:ATP binding"/>
    <property type="evidence" value="ECO:0007669"/>
    <property type="project" value="UniProtKB-UniRule"/>
</dbReference>
<dbReference type="FunFam" id="3.40.50.620:FF:000032">
    <property type="entry name" value="Valine--tRNA ligase"/>
    <property type="match status" value="1"/>
</dbReference>
<dbReference type="InterPro" id="IPR037118">
    <property type="entry name" value="Val-tRNA_synth_C_sf"/>
</dbReference>
<organism evidence="16 17">
    <name type="scientific">Oceanivirga miroungae</name>
    <dbReference type="NCBI Taxonomy" id="1130046"/>
    <lineage>
        <taxon>Bacteria</taxon>
        <taxon>Fusobacteriati</taxon>
        <taxon>Fusobacteriota</taxon>
        <taxon>Fusobacteriia</taxon>
        <taxon>Fusobacteriales</taxon>
        <taxon>Leptotrichiaceae</taxon>
        <taxon>Oceanivirga</taxon>
    </lineage>
</organism>
<comment type="function">
    <text evidence="12">Catalyzes the attachment of valine to tRNA(Val). As ValRS can inadvertently accommodate and process structurally similar amino acids such as threonine, to avoid such errors, it has a 'posttransfer' editing activity that hydrolyzes mischarged Thr-tRNA(Val) in a tRNA-dependent manner.</text>
</comment>
<dbReference type="CDD" id="cd00817">
    <property type="entry name" value="ValRS_core"/>
    <property type="match status" value="1"/>
</dbReference>
<keyword evidence="17" id="KW-1185">Reference proteome</keyword>
<gene>
    <name evidence="12" type="primary">valS</name>
    <name evidence="16" type="ORF">OMES3154_01114</name>
</gene>
<dbReference type="RefSeq" id="WP_156683796.1">
    <property type="nucleotide sequence ID" value="NZ_CABWIB010000001.1"/>
</dbReference>
<feature type="domain" description="Aminoacyl-tRNA synthetase class Ia" evidence="13">
    <location>
        <begin position="17"/>
        <end position="564"/>
    </location>
</feature>
<dbReference type="Gene3D" id="3.40.50.620">
    <property type="entry name" value="HUPs"/>
    <property type="match status" value="2"/>
</dbReference>
<dbReference type="PROSITE" id="PS00178">
    <property type="entry name" value="AA_TRNA_LIGASE_I"/>
    <property type="match status" value="1"/>
</dbReference>
<evidence type="ECO:0000256" key="5">
    <source>
        <dbReference type="ARBA" id="ARBA00022741"/>
    </source>
</evidence>
<evidence type="ECO:0000259" key="13">
    <source>
        <dbReference type="Pfam" id="PF00133"/>
    </source>
</evidence>
<dbReference type="SUPFAM" id="SSF46589">
    <property type="entry name" value="tRNA-binding arm"/>
    <property type="match status" value="1"/>
</dbReference>
<dbReference type="SUPFAM" id="SSF52374">
    <property type="entry name" value="Nucleotidylyl transferase"/>
    <property type="match status" value="1"/>
</dbReference>
<dbReference type="InterPro" id="IPR013155">
    <property type="entry name" value="M/V/L/I-tRNA-synth_anticd-bd"/>
</dbReference>
<feature type="short sequence motif" description="'HIGH' region" evidence="12">
    <location>
        <begin position="45"/>
        <end position="55"/>
    </location>
</feature>
<keyword evidence="3 12" id="KW-0963">Cytoplasm</keyword>
<dbReference type="NCBIfam" id="TIGR00422">
    <property type="entry name" value="valS"/>
    <property type="match status" value="1"/>
</dbReference>
<dbReference type="GO" id="GO:0002161">
    <property type="term" value="F:aminoacyl-tRNA deacylase activity"/>
    <property type="evidence" value="ECO:0007669"/>
    <property type="project" value="InterPro"/>
</dbReference>
<comment type="domain">
    <text evidence="12">ValRS has two distinct active sites: one for aminoacylation and one for editing. The misactivated threonine is translocated from the active site to the editing site.</text>
</comment>
<dbReference type="GO" id="GO:0005829">
    <property type="term" value="C:cytosol"/>
    <property type="evidence" value="ECO:0007669"/>
    <property type="project" value="TreeGrafter"/>
</dbReference>
<evidence type="ECO:0000259" key="15">
    <source>
        <dbReference type="Pfam" id="PF10458"/>
    </source>
</evidence>
<dbReference type="Pfam" id="PF08264">
    <property type="entry name" value="Anticodon_1"/>
    <property type="match status" value="1"/>
</dbReference>
<dbReference type="InterPro" id="IPR009008">
    <property type="entry name" value="Val/Leu/Ile-tRNA-synth_edit"/>
</dbReference>
<dbReference type="HAMAP" id="MF_02004">
    <property type="entry name" value="Val_tRNA_synth_type1"/>
    <property type="match status" value="1"/>
</dbReference>
<dbReference type="PANTHER" id="PTHR11946:SF93">
    <property type="entry name" value="VALINE--TRNA LIGASE, CHLOROPLASTIC_MITOCHONDRIAL 2"/>
    <property type="match status" value="1"/>
</dbReference>
<comment type="catalytic activity">
    <reaction evidence="10 12">
        <text>tRNA(Val) + L-valine + ATP = L-valyl-tRNA(Val) + AMP + diphosphate</text>
        <dbReference type="Rhea" id="RHEA:10704"/>
        <dbReference type="Rhea" id="RHEA-COMP:9672"/>
        <dbReference type="Rhea" id="RHEA-COMP:9708"/>
        <dbReference type="ChEBI" id="CHEBI:30616"/>
        <dbReference type="ChEBI" id="CHEBI:33019"/>
        <dbReference type="ChEBI" id="CHEBI:57762"/>
        <dbReference type="ChEBI" id="CHEBI:78442"/>
        <dbReference type="ChEBI" id="CHEBI:78537"/>
        <dbReference type="ChEBI" id="CHEBI:456215"/>
        <dbReference type="EC" id="6.1.1.9"/>
    </reaction>
</comment>
<dbReference type="PANTHER" id="PTHR11946">
    <property type="entry name" value="VALYL-TRNA SYNTHETASES"/>
    <property type="match status" value="1"/>
</dbReference>
<evidence type="ECO:0000256" key="7">
    <source>
        <dbReference type="ARBA" id="ARBA00022917"/>
    </source>
</evidence>
<dbReference type="InterPro" id="IPR033705">
    <property type="entry name" value="Anticodon_Ia_Val"/>
</dbReference>
<dbReference type="InterPro" id="IPR002300">
    <property type="entry name" value="aa-tRNA-synth_Ia"/>
</dbReference>
<comment type="subunit">
    <text evidence="2 12">Monomer.</text>
</comment>
<keyword evidence="6 12" id="KW-0067">ATP-binding</keyword>
<dbReference type="GO" id="GO:0006438">
    <property type="term" value="P:valyl-tRNA aminoacylation"/>
    <property type="evidence" value="ECO:0007669"/>
    <property type="project" value="UniProtKB-UniRule"/>
</dbReference>
<feature type="short sequence motif" description="'KMSKS' region" evidence="12">
    <location>
        <begin position="524"/>
        <end position="528"/>
    </location>
</feature>
<dbReference type="InterPro" id="IPR019499">
    <property type="entry name" value="Val-tRNA_synth_tRNA-bd"/>
</dbReference>
<keyword evidence="9 12" id="KW-0030">Aminoacyl-tRNA synthetase</keyword>
<feature type="domain" description="Methionyl/Valyl/Leucyl/Isoleucyl-tRNA synthetase anticodon-binding" evidence="14">
    <location>
        <begin position="607"/>
        <end position="754"/>
    </location>
</feature>